<dbReference type="InterPro" id="IPR028081">
    <property type="entry name" value="Leu-bd"/>
</dbReference>
<feature type="signal peptide" evidence="3">
    <location>
        <begin position="1"/>
        <end position="29"/>
    </location>
</feature>
<dbReference type="Pfam" id="PF13458">
    <property type="entry name" value="Peripla_BP_6"/>
    <property type="match status" value="1"/>
</dbReference>
<dbReference type="AlphaFoldDB" id="A0A1A9EZG0"/>
<evidence type="ECO:0000313" key="6">
    <source>
        <dbReference type="Proteomes" id="UP000078070"/>
    </source>
</evidence>
<dbReference type="NCBIfam" id="TIGR03863">
    <property type="entry name" value="PQQ_ABC_bind"/>
    <property type="match status" value="1"/>
</dbReference>
<protein>
    <submittedName>
        <fullName evidence="5">Branched-chain amino acid ABC transporter substrate-binding protein</fullName>
    </submittedName>
</protein>
<dbReference type="SUPFAM" id="SSF53822">
    <property type="entry name" value="Periplasmic binding protein-like I"/>
    <property type="match status" value="1"/>
</dbReference>
<reference evidence="6" key="1">
    <citation type="submission" date="2016-05" db="EMBL/GenBank/DDBJ databases">
        <authorList>
            <person name="Baek K."/>
            <person name="Yang S.-J."/>
        </authorList>
    </citation>
    <scope>NUCLEOTIDE SEQUENCE [LARGE SCALE GENOMIC DNA]</scope>
    <source>
        <strain evidence="6">ST58-10</strain>
    </source>
</reference>
<keyword evidence="6" id="KW-1185">Reference proteome</keyword>
<keyword evidence="2 3" id="KW-0732">Signal</keyword>
<sequence length="412" mass="45425">MPCLHFYQRLSLCLSASLLLCSLQAPARAADKATDAELEVRVGYLSYRPATPPALSNVLPEPRDSGLRGAELGISDSNSSGRFLKHHYQLDQLSSDDPDALLHQALAWQSSGIHLIVADLPAAELARLSQTLGSNALIFNAGSSDDALRTDQCLGNVLHTLPSRAMLTDALAQWLASRQWRNWLLISGSEPEDQAYARALHRAAKRFGGKIIDEKAWSFDTDLRRTAQKEMPLFTQGGDYDVIVLADERGDFGEYVLYNSWLPRPVAGTQGLTPVAWHRVIEQWGAAQLQSRFEDQSGRWMQARDYAAWAAVRSIAESVTRLQQTEVPALRSYMLSDDFALAAFKGRKLSYRPWSGQLRQPIALVHPRALVSQSPQEGILHPITDLDSLGYDAPESHCASAYTTDATDGAAQ</sequence>
<dbReference type="InterPro" id="IPR051010">
    <property type="entry name" value="BCAA_transport"/>
</dbReference>
<dbReference type="Gene3D" id="3.40.50.2300">
    <property type="match status" value="2"/>
</dbReference>
<reference evidence="5 6" key="2">
    <citation type="journal article" date="2018" name="Int. J. Syst. Evol. Microbiol.">
        <title>Marinobacterium aestuarii sp. nov., a benzene-degrading marine bacterium isolated from estuary sediment.</title>
        <authorList>
            <person name="Bae S.S."/>
            <person name="Jung J."/>
            <person name="Chung D."/>
            <person name="Baek K."/>
        </authorList>
    </citation>
    <scope>NUCLEOTIDE SEQUENCE [LARGE SCALE GENOMIC DNA]</scope>
    <source>
        <strain evidence="5 6">ST58-10</strain>
    </source>
</reference>
<comment type="similarity">
    <text evidence="1">Belongs to the leucine-binding protein family.</text>
</comment>
<feature type="domain" description="Leucine-binding protein" evidence="4">
    <location>
        <begin position="66"/>
        <end position="220"/>
    </location>
</feature>
<proteinExistence type="inferred from homology"/>
<dbReference type="InterPro" id="IPR022478">
    <property type="entry name" value="ABC_transptr_sub-bd_PQQ"/>
</dbReference>
<dbReference type="PANTHER" id="PTHR30483:SF6">
    <property type="entry name" value="PERIPLASMIC BINDING PROTEIN OF ABC TRANSPORTER FOR NATURAL AMINO ACIDS"/>
    <property type="match status" value="1"/>
</dbReference>
<dbReference type="CDD" id="cd06268">
    <property type="entry name" value="PBP1_ABC_transporter_LIVBP-like"/>
    <property type="match status" value="1"/>
</dbReference>
<organism evidence="5 6">
    <name type="scientific">Marinobacterium aestuarii</name>
    <dbReference type="NCBI Taxonomy" id="1821621"/>
    <lineage>
        <taxon>Bacteria</taxon>
        <taxon>Pseudomonadati</taxon>
        <taxon>Pseudomonadota</taxon>
        <taxon>Gammaproteobacteria</taxon>
        <taxon>Oceanospirillales</taxon>
        <taxon>Oceanospirillaceae</taxon>
        <taxon>Marinobacterium</taxon>
    </lineage>
</organism>
<gene>
    <name evidence="5" type="ORF">A8C75_10760</name>
</gene>
<evidence type="ECO:0000256" key="1">
    <source>
        <dbReference type="ARBA" id="ARBA00010062"/>
    </source>
</evidence>
<dbReference type="STRING" id="1821621.A8C75_10760"/>
<evidence type="ECO:0000259" key="4">
    <source>
        <dbReference type="Pfam" id="PF13458"/>
    </source>
</evidence>
<dbReference type="Proteomes" id="UP000078070">
    <property type="component" value="Chromosome"/>
</dbReference>
<evidence type="ECO:0000313" key="5">
    <source>
        <dbReference type="EMBL" id="ANG62919.1"/>
    </source>
</evidence>
<dbReference type="PANTHER" id="PTHR30483">
    <property type="entry name" value="LEUCINE-SPECIFIC-BINDING PROTEIN"/>
    <property type="match status" value="1"/>
</dbReference>
<evidence type="ECO:0000256" key="3">
    <source>
        <dbReference type="SAM" id="SignalP"/>
    </source>
</evidence>
<dbReference type="KEGG" id="mars:A8C75_10760"/>
<dbReference type="EMBL" id="CP015839">
    <property type="protein sequence ID" value="ANG62919.1"/>
    <property type="molecule type" value="Genomic_DNA"/>
</dbReference>
<feature type="chain" id="PRO_5008386579" evidence="3">
    <location>
        <begin position="30"/>
        <end position="412"/>
    </location>
</feature>
<evidence type="ECO:0000256" key="2">
    <source>
        <dbReference type="ARBA" id="ARBA00022729"/>
    </source>
</evidence>
<name>A0A1A9EZG0_9GAMM</name>
<dbReference type="InterPro" id="IPR028082">
    <property type="entry name" value="Peripla_BP_I"/>
</dbReference>
<accession>A0A1A9EZG0</accession>
<dbReference type="OrthoDB" id="5341635at2"/>
<dbReference type="RefSeq" id="WP_067381886.1">
    <property type="nucleotide sequence ID" value="NZ_CP015839.1"/>
</dbReference>